<keyword evidence="1" id="KW-0539">Nucleus</keyword>
<name>A0A8J5QG26_9ASCO</name>
<dbReference type="GeneID" id="73472367"/>
<feature type="compositionally biased region" description="Basic and acidic residues" evidence="2">
    <location>
        <begin position="675"/>
        <end position="726"/>
    </location>
</feature>
<evidence type="ECO:0000256" key="2">
    <source>
        <dbReference type="SAM" id="MobiDB-lite"/>
    </source>
</evidence>
<dbReference type="EMBL" id="JAGSYN010000272">
    <property type="protein sequence ID" value="KAG7660892.1"/>
    <property type="molecule type" value="Genomic_DNA"/>
</dbReference>
<organism evidence="5 6">
    <name type="scientific">[Candida] subhashii</name>
    <dbReference type="NCBI Taxonomy" id="561895"/>
    <lineage>
        <taxon>Eukaryota</taxon>
        <taxon>Fungi</taxon>
        <taxon>Dikarya</taxon>
        <taxon>Ascomycota</taxon>
        <taxon>Saccharomycotina</taxon>
        <taxon>Pichiomycetes</taxon>
        <taxon>Debaryomycetaceae</taxon>
        <taxon>Spathaspora</taxon>
    </lineage>
</organism>
<dbReference type="GO" id="GO:0000184">
    <property type="term" value="P:nuclear-transcribed mRNA catabolic process, nonsense-mediated decay"/>
    <property type="evidence" value="ECO:0007669"/>
    <property type="project" value="UniProtKB-KW"/>
</dbReference>
<evidence type="ECO:0000313" key="6">
    <source>
        <dbReference type="Proteomes" id="UP000694255"/>
    </source>
</evidence>
<dbReference type="GO" id="GO:0070034">
    <property type="term" value="F:telomerase RNA binding"/>
    <property type="evidence" value="ECO:0007669"/>
    <property type="project" value="TreeGrafter"/>
</dbReference>
<sequence>MSIQSNEIQRYKVQLQEFLTKKFTDQHLLIGFNTLLQSKFQGWIVNDLNDYYKQFDPSSAITAAAAVAAAPEFNTMKYLEILWNEFHYPIIKYFQHQHHSIFQSINEEFKQCQLKNLANQFKVKPIEIRKVNDNFMKFSKQIFQFYSNLLKYFTIRFKNSFIPNEFLNYFQFSISSLSTKSIIECNDNNFQANVLYLIHKCCLSLGDICRHQSYIETSYVNPCISNKAFFKFRSMTDKERNQEFFPKYSKSIQYYKFAILLLPALNEPYNHIGMIYNLVEDKFNCIYWFLRSNFTRIPEYKLGLNNLNTILNKHWFLTALVDCVNSNPERKFNIQDNLNIYLICLIGYFYLPKQYKNGPNLVKKLTFSKIETDFFKLLKSKFLDLIKNDQNEINFILKQLVILFSFCKLQQQQQQQKHGDNEADNDELLNKMIKFTFRFIEQILDCFKAAKFHELKITNICICLRFILNWLRENKNMYLTFESRKKTMQLTISIMNKLVEYQQISLHQDNIIIQNRPERQYYFWEDAHFRDFSLIKFQFKDFKDDELFSLNNINYLVGDYSELINIETSIPKFLNEQTQSTLVDKIKQFPKRKANLIKTAIENYENQLRIQAILVLGKRLLEASTSFECIFDVTKSRFLMKEIPKKQITLNKENNIKENQKNNDLSDKTLGSGKKQIEKNQSEVSNRIEKSEKVKGRKEKSKEKSREKPNENSKEKSKEDNSKGDKSEDESQVAKPQDDIAREDIILVPESPESGHEGFTSQSPRVVVPNSLEEIESFIAKHSNQLVYATAGSSTSPGIDQVDNIEIDSCSSQAIPVDSQKDFQDMVDSLVEDVDMNNEKHGIRFPSETSITSGIPMGGSTNIWKQHDAVTQPAVQSQQPIALGFMPQPLFNQATPVVFHSQPVGTPSSFQQPFANFYSQQVGSQPQMDAQNLQPQFVNPQFQPYPSMPYHQYQQQPQQQPQPQQSAIAPVGMQNVNRFGASLSPFMYPPPPNPQNGNSNNTNNSENQTG</sequence>
<feature type="region of interest" description="Disordered" evidence="2">
    <location>
        <begin position="938"/>
        <end position="1010"/>
    </location>
</feature>
<dbReference type="RefSeq" id="XP_049261125.1">
    <property type="nucleotide sequence ID" value="XM_049409647.1"/>
</dbReference>
<feature type="region of interest" description="Disordered" evidence="2">
    <location>
        <begin position="654"/>
        <end position="742"/>
    </location>
</feature>
<dbReference type="OrthoDB" id="69928at2759"/>
<accession>A0A8J5QG26</accession>
<dbReference type="PANTHER" id="PTHR15696:SF37">
    <property type="entry name" value="NONSENSE-MEDIATED MRNA DECAY FACTOR EBS1-RELATED"/>
    <property type="match status" value="1"/>
</dbReference>
<reference evidence="5 6" key="1">
    <citation type="journal article" date="2021" name="DNA Res.">
        <title>Genome analysis of Candida subhashii reveals its hybrid nature and dual mitochondrial genome conformations.</title>
        <authorList>
            <person name="Mixao V."/>
            <person name="Hegedusova E."/>
            <person name="Saus E."/>
            <person name="Pryszcz L.P."/>
            <person name="Cillingova A."/>
            <person name="Nosek J."/>
            <person name="Gabaldon T."/>
        </authorList>
    </citation>
    <scope>NUCLEOTIDE SEQUENCE [LARGE SCALE GENOMIC DNA]</scope>
    <source>
        <strain evidence="5 6">CBS 10753</strain>
    </source>
</reference>
<evidence type="ECO:0000259" key="4">
    <source>
        <dbReference type="Pfam" id="PF10374"/>
    </source>
</evidence>
<evidence type="ECO:0000313" key="5">
    <source>
        <dbReference type="EMBL" id="KAG7660892.1"/>
    </source>
</evidence>
<keyword evidence="6" id="KW-1185">Reference proteome</keyword>
<dbReference type="Proteomes" id="UP000694255">
    <property type="component" value="Unassembled WGS sequence"/>
</dbReference>
<comment type="subcellular location">
    <subcellularLocation>
        <location evidence="1">Nucleus</location>
    </subcellularLocation>
</comment>
<dbReference type="InterPro" id="IPR018834">
    <property type="entry name" value="DNA/RNA-bd_Est1-type"/>
</dbReference>
<feature type="compositionally biased region" description="Low complexity" evidence="2">
    <location>
        <begin position="995"/>
        <end position="1010"/>
    </location>
</feature>
<dbReference type="Pfam" id="PF10373">
    <property type="entry name" value="EST1_DNA_bind"/>
    <property type="match status" value="1"/>
</dbReference>
<dbReference type="PANTHER" id="PTHR15696">
    <property type="entry name" value="SMG-7 SUPPRESSOR WITH MORPHOLOGICAL EFFECT ON GENITALIA PROTEIN 7"/>
    <property type="match status" value="1"/>
</dbReference>
<feature type="compositionally biased region" description="Low complexity" evidence="2">
    <location>
        <begin position="944"/>
        <end position="965"/>
    </location>
</feature>
<protein>
    <recommendedName>
        <fullName evidence="1">Nonsense-mediated mRNA decay factor</fullName>
    </recommendedName>
</protein>
<gene>
    <name evidence="5" type="ORF">J8A68_005567</name>
</gene>
<feature type="compositionally biased region" description="Basic and acidic residues" evidence="2">
    <location>
        <begin position="654"/>
        <end position="667"/>
    </location>
</feature>
<dbReference type="GO" id="GO:0005697">
    <property type="term" value="C:telomerase holoenzyme complex"/>
    <property type="evidence" value="ECO:0007669"/>
    <property type="project" value="TreeGrafter"/>
</dbReference>
<dbReference type="Pfam" id="PF10374">
    <property type="entry name" value="EST1"/>
    <property type="match status" value="1"/>
</dbReference>
<evidence type="ECO:0000256" key="1">
    <source>
        <dbReference type="RuleBase" id="RU369098"/>
    </source>
</evidence>
<dbReference type="InterPro" id="IPR045153">
    <property type="entry name" value="Est1/Ebs1-like"/>
</dbReference>
<comment type="function">
    <text evidence="1">Plays a role in nonsense-mediated mRNA decay.</text>
</comment>
<proteinExistence type="predicted"/>
<feature type="domain" description="Telomerase activating protein Est1-like N-terminal" evidence="4">
    <location>
        <begin position="77"/>
        <end position="215"/>
    </location>
</feature>
<dbReference type="AlphaFoldDB" id="A0A8J5QG26"/>
<dbReference type="InterPro" id="IPR019458">
    <property type="entry name" value="Est1-like_N"/>
</dbReference>
<evidence type="ECO:0000259" key="3">
    <source>
        <dbReference type="Pfam" id="PF10373"/>
    </source>
</evidence>
<feature type="domain" description="DNA/RNA-binding" evidence="3">
    <location>
        <begin position="251"/>
        <end position="539"/>
    </location>
</feature>
<comment type="caution">
    <text evidence="5">The sequence shown here is derived from an EMBL/GenBank/DDBJ whole genome shotgun (WGS) entry which is preliminary data.</text>
</comment>
<keyword evidence="1" id="KW-0866">Nonsense-mediated mRNA decay</keyword>
<dbReference type="GO" id="GO:0042162">
    <property type="term" value="F:telomeric DNA binding"/>
    <property type="evidence" value="ECO:0007669"/>
    <property type="project" value="TreeGrafter"/>
</dbReference>